<feature type="compositionally biased region" description="Basic and acidic residues" evidence="1">
    <location>
        <begin position="21"/>
        <end position="35"/>
    </location>
</feature>
<sequence length="74" mass="8379">MGRGVGEGQEPVSARRRRRPGGREEQEPAKKGGDRARCELQFCLMREEVRIEGWGKVSIQIGLIQRNIALNMVM</sequence>
<proteinExistence type="predicted"/>
<keyword evidence="3" id="KW-1185">Reference proteome</keyword>
<evidence type="ECO:0000313" key="3">
    <source>
        <dbReference type="Proteomes" id="UP000233551"/>
    </source>
</evidence>
<name>A0A2I0LBM6_PUNGR</name>
<feature type="region of interest" description="Disordered" evidence="1">
    <location>
        <begin position="1"/>
        <end position="35"/>
    </location>
</feature>
<protein>
    <submittedName>
        <fullName evidence="2">Uncharacterized protein</fullName>
    </submittedName>
</protein>
<evidence type="ECO:0000256" key="1">
    <source>
        <dbReference type="SAM" id="MobiDB-lite"/>
    </source>
</evidence>
<comment type="caution">
    <text evidence="2">The sequence shown here is derived from an EMBL/GenBank/DDBJ whole genome shotgun (WGS) entry which is preliminary data.</text>
</comment>
<dbReference type="EMBL" id="PGOL01000061">
    <property type="protein sequence ID" value="PKI78090.1"/>
    <property type="molecule type" value="Genomic_DNA"/>
</dbReference>
<evidence type="ECO:0000313" key="2">
    <source>
        <dbReference type="EMBL" id="PKI78090.1"/>
    </source>
</evidence>
<dbReference type="AlphaFoldDB" id="A0A2I0LBM6"/>
<organism evidence="2 3">
    <name type="scientific">Punica granatum</name>
    <name type="common">Pomegranate</name>
    <dbReference type="NCBI Taxonomy" id="22663"/>
    <lineage>
        <taxon>Eukaryota</taxon>
        <taxon>Viridiplantae</taxon>
        <taxon>Streptophyta</taxon>
        <taxon>Embryophyta</taxon>
        <taxon>Tracheophyta</taxon>
        <taxon>Spermatophyta</taxon>
        <taxon>Magnoliopsida</taxon>
        <taxon>eudicotyledons</taxon>
        <taxon>Gunneridae</taxon>
        <taxon>Pentapetalae</taxon>
        <taxon>rosids</taxon>
        <taxon>malvids</taxon>
        <taxon>Myrtales</taxon>
        <taxon>Lythraceae</taxon>
        <taxon>Punica</taxon>
    </lineage>
</organism>
<gene>
    <name evidence="2" type="ORF">CRG98_001540</name>
</gene>
<reference evidence="2 3" key="1">
    <citation type="submission" date="2017-11" db="EMBL/GenBank/DDBJ databases">
        <title>De-novo sequencing of pomegranate (Punica granatum L.) genome.</title>
        <authorList>
            <person name="Akparov Z."/>
            <person name="Amiraslanov A."/>
            <person name="Hajiyeva S."/>
            <person name="Abbasov M."/>
            <person name="Kaur K."/>
            <person name="Hamwieh A."/>
            <person name="Solovyev V."/>
            <person name="Salamov A."/>
            <person name="Braich B."/>
            <person name="Kosarev P."/>
            <person name="Mahmoud A."/>
            <person name="Hajiyev E."/>
            <person name="Babayeva S."/>
            <person name="Izzatullayeva V."/>
            <person name="Mammadov A."/>
            <person name="Mammadov A."/>
            <person name="Sharifova S."/>
            <person name="Ojaghi J."/>
            <person name="Eynullazada K."/>
            <person name="Bayramov B."/>
            <person name="Abdulazimova A."/>
            <person name="Shahmuradov I."/>
        </authorList>
    </citation>
    <scope>NUCLEOTIDE SEQUENCE [LARGE SCALE GENOMIC DNA]</scope>
    <source>
        <strain evidence="3">cv. AG2017</strain>
        <tissue evidence="2">Leaf</tissue>
    </source>
</reference>
<dbReference type="Proteomes" id="UP000233551">
    <property type="component" value="Unassembled WGS sequence"/>
</dbReference>
<accession>A0A2I0LBM6</accession>